<dbReference type="PANTHER" id="PTHR47076">
    <property type="entry name" value="NHL DOMAIN PROTEIN"/>
    <property type="match status" value="1"/>
</dbReference>
<protein>
    <submittedName>
        <fullName evidence="1">Uncharacterized protein</fullName>
    </submittedName>
</protein>
<reference evidence="1 2" key="1">
    <citation type="submission" date="2019-12" db="EMBL/GenBank/DDBJ databases">
        <authorList>
            <person name="Scholz U."/>
            <person name="Mascher M."/>
            <person name="Fiebig A."/>
        </authorList>
    </citation>
    <scope>NUCLEOTIDE SEQUENCE</scope>
</reference>
<evidence type="ECO:0000313" key="1">
    <source>
        <dbReference type="EMBL" id="CAA2630828.1"/>
    </source>
</evidence>
<gene>
    <name evidence="1" type="ORF">SI7747_13016474</name>
</gene>
<dbReference type="AlphaFoldDB" id="A0A7I8JJN1"/>
<dbReference type="EMBL" id="LR743600">
    <property type="protein sequence ID" value="CAA2630828.1"/>
    <property type="molecule type" value="Genomic_DNA"/>
</dbReference>
<keyword evidence="2" id="KW-1185">Reference proteome</keyword>
<dbReference type="PANTHER" id="PTHR47076:SF1">
    <property type="entry name" value="NHL DOMAIN PROTEIN"/>
    <property type="match status" value="1"/>
</dbReference>
<name>A0A7I8JJN1_SPIIN</name>
<dbReference type="Proteomes" id="UP001189122">
    <property type="component" value="Unassembled WGS sequence"/>
</dbReference>
<organism evidence="1">
    <name type="scientific">Spirodela intermedia</name>
    <name type="common">Intermediate duckweed</name>
    <dbReference type="NCBI Taxonomy" id="51605"/>
    <lineage>
        <taxon>Eukaryota</taxon>
        <taxon>Viridiplantae</taxon>
        <taxon>Streptophyta</taxon>
        <taxon>Embryophyta</taxon>
        <taxon>Tracheophyta</taxon>
        <taxon>Spermatophyta</taxon>
        <taxon>Magnoliopsida</taxon>
        <taxon>Liliopsida</taxon>
        <taxon>Araceae</taxon>
        <taxon>Lemnoideae</taxon>
        <taxon>Spirodela</taxon>
    </lineage>
</organism>
<evidence type="ECO:0000313" key="2">
    <source>
        <dbReference type="Proteomes" id="UP001189122"/>
    </source>
</evidence>
<accession>A0A7I8JJN1</accession>
<dbReference type="EMBL" id="CACRZD030000013">
    <property type="protein sequence ID" value="CAA6670071.1"/>
    <property type="molecule type" value="Genomic_DNA"/>
</dbReference>
<proteinExistence type="predicted"/>
<sequence>MGGDGGGDPQESSAAEAGRSFAQRGCCYFWAPCFGSGGATGNAHHSGAAGGWERIAVSRELSLSSSGEPWWRRALMRVREWSELLAGPRWKTFIRRLNRSPRGGGKAAKLQYDPLSYALNFDDGGSGGEPSDGELGCPDFSARFVRPPTPVGRASVDLGYADPLSYALNRGGASVIEE</sequence>